<comment type="caution">
    <text evidence="2">The sequence shown here is derived from an EMBL/GenBank/DDBJ whole genome shotgun (WGS) entry which is preliminary data.</text>
</comment>
<evidence type="ECO:0000256" key="1">
    <source>
        <dbReference type="SAM" id="MobiDB-lite"/>
    </source>
</evidence>
<feature type="compositionally biased region" description="Low complexity" evidence="1">
    <location>
        <begin position="86"/>
        <end position="99"/>
    </location>
</feature>
<organism evidence="2 3">
    <name type="scientific">Actinidia rufa</name>
    <dbReference type="NCBI Taxonomy" id="165716"/>
    <lineage>
        <taxon>Eukaryota</taxon>
        <taxon>Viridiplantae</taxon>
        <taxon>Streptophyta</taxon>
        <taxon>Embryophyta</taxon>
        <taxon>Tracheophyta</taxon>
        <taxon>Spermatophyta</taxon>
        <taxon>Magnoliopsida</taxon>
        <taxon>eudicotyledons</taxon>
        <taxon>Gunneridae</taxon>
        <taxon>Pentapetalae</taxon>
        <taxon>asterids</taxon>
        <taxon>Ericales</taxon>
        <taxon>Actinidiaceae</taxon>
        <taxon>Actinidia</taxon>
    </lineage>
</organism>
<feature type="compositionally biased region" description="Basic and acidic residues" evidence="1">
    <location>
        <begin position="143"/>
        <end position="153"/>
    </location>
</feature>
<feature type="compositionally biased region" description="Basic and acidic residues" evidence="1">
    <location>
        <begin position="314"/>
        <end position="329"/>
    </location>
</feature>
<reference evidence="2 3" key="1">
    <citation type="submission" date="2019-07" db="EMBL/GenBank/DDBJ databases">
        <title>De Novo Assembly of kiwifruit Actinidia rufa.</title>
        <authorList>
            <person name="Sugita-Konishi S."/>
            <person name="Sato K."/>
            <person name="Mori E."/>
            <person name="Abe Y."/>
            <person name="Kisaki G."/>
            <person name="Hamano K."/>
            <person name="Suezawa K."/>
            <person name="Otani M."/>
            <person name="Fukuda T."/>
            <person name="Manabe T."/>
            <person name="Gomi K."/>
            <person name="Tabuchi M."/>
            <person name="Akimitsu K."/>
            <person name="Kataoka I."/>
        </authorList>
    </citation>
    <scope>NUCLEOTIDE SEQUENCE [LARGE SCALE GENOMIC DNA]</scope>
    <source>
        <strain evidence="3">cv. Fuchu</strain>
    </source>
</reference>
<keyword evidence="3" id="KW-1185">Reference proteome</keyword>
<sequence>MSRGKEKKFISRDGWEFPEGAEKRGRGANGSEVNGAMGCPDYLRMSRINLASLPKPKALEDASEERPDAPTLSSNMGAWEPGRLCSSLHSLSSSSSSSSKARAESWIPSELKSDVAGPTSAKGVVIGEKRLREDLAISPNKKGKTDEGSKGKESAPVPEAKKKSTHPGDVSCSRATPSPRPRDGTSTNLGTVLGPSASILEQKLAEARAREQQTGDDLAKMKEERDASVDKFERSGVLVVELREAFTRAKDSIVEEFKSSSEFLGAMEDATSKYFSEGFANGSFADIILNLAIDLEGMDLDQNLLANEDEAEEEKDKEGENEDGGKDTGDVNPLPL</sequence>
<evidence type="ECO:0000313" key="3">
    <source>
        <dbReference type="Proteomes" id="UP000585474"/>
    </source>
</evidence>
<dbReference type="Proteomes" id="UP000585474">
    <property type="component" value="Unassembled WGS sequence"/>
</dbReference>
<gene>
    <name evidence="2" type="ORF">Acr_01g0004590</name>
</gene>
<feature type="region of interest" description="Disordered" evidence="1">
    <location>
        <begin position="1"/>
        <end position="34"/>
    </location>
</feature>
<protein>
    <submittedName>
        <fullName evidence="2">Uncharacterized protein</fullName>
    </submittedName>
</protein>
<name>A0A7J0E2N8_9ERIC</name>
<feature type="region of interest" description="Disordered" evidence="1">
    <location>
        <begin position="55"/>
        <end position="227"/>
    </location>
</feature>
<feature type="compositionally biased region" description="Basic and acidic residues" evidence="1">
    <location>
        <begin position="203"/>
        <end position="227"/>
    </location>
</feature>
<feature type="region of interest" description="Disordered" evidence="1">
    <location>
        <begin position="304"/>
        <end position="336"/>
    </location>
</feature>
<evidence type="ECO:0000313" key="2">
    <source>
        <dbReference type="EMBL" id="GFY80650.1"/>
    </source>
</evidence>
<feature type="compositionally biased region" description="Basic and acidic residues" evidence="1">
    <location>
        <begin position="57"/>
        <end position="68"/>
    </location>
</feature>
<proteinExistence type="predicted"/>
<accession>A0A7J0E2N8</accession>
<dbReference type="AlphaFoldDB" id="A0A7J0E2N8"/>
<feature type="compositionally biased region" description="Basic and acidic residues" evidence="1">
    <location>
        <begin position="7"/>
        <end position="25"/>
    </location>
</feature>
<dbReference type="EMBL" id="BJWL01000001">
    <property type="protein sequence ID" value="GFY80650.1"/>
    <property type="molecule type" value="Genomic_DNA"/>
</dbReference>